<dbReference type="GO" id="GO:0006260">
    <property type="term" value="P:DNA replication"/>
    <property type="evidence" value="ECO:0007669"/>
    <property type="project" value="InterPro"/>
</dbReference>
<keyword evidence="6" id="KW-0227">DNA damage</keyword>
<dbReference type="Pfam" id="PF00271">
    <property type="entry name" value="Helicase_C"/>
    <property type="match status" value="1"/>
</dbReference>
<dbReference type="EMBL" id="CP014163">
    <property type="protein sequence ID" value="AMB99232.1"/>
    <property type="molecule type" value="Genomic_DNA"/>
</dbReference>
<dbReference type="GO" id="GO:0003677">
    <property type="term" value="F:DNA binding"/>
    <property type="evidence" value="ECO:0007669"/>
    <property type="project" value="UniProtKB-KW"/>
</dbReference>
<reference evidence="17 18" key="1">
    <citation type="journal article" date="2016" name="Genome Announc.">
        <title>Complete Genome Sequences of Aerococcus christensenii CCUG 28831T, Aerococcus sanguinicola CCUG 43001T, Aerococcus urinae CCUG 36881T, Aerococcus urinaeequi CCUG 28094T, Aerococcus urinaehominis CCUG 42038 BT, and Aerococcus viridans CCUG 4311T.</title>
        <authorList>
            <person name="Carkaci D."/>
            <person name="Dargis R."/>
            <person name="Nielsen X.C."/>
            <person name="Skovgaard O."/>
            <person name="Fuursted K."/>
            <person name="Christensen J.J."/>
        </authorList>
    </citation>
    <scope>NUCLEOTIDE SEQUENCE [LARGE SCALE GENOMIC DNA]</scope>
    <source>
        <strain evidence="17 18">CCUG42038B</strain>
    </source>
</reference>
<dbReference type="PROSITE" id="PS50967">
    <property type="entry name" value="HRDC"/>
    <property type="match status" value="1"/>
</dbReference>
<dbReference type="InterPro" id="IPR010997">
    <property type="entry name" value="HRDC-like_sf"/>
</dbReference>
<dbReference type="InterPro" id="IPR036390">
    <property type="entry name" value="WH_DNA-bd_sf"/>
</dbReference>
<proteinExistence type="inferred from homology"/>
<protein>
    <recommendedName>
        <fullName evidence="16">DNA helicase RecQ</fullName>
        <ecNumber evidence="16">5.6.2.4</ecNumber>
    </recommendedName>
</protein>
<dbReference type="InterPro" id="IPR036388">
    <property type="entry name" value="WH-like_DNA-bd_sf"/>
</dbReference>
<keyword evidence="9" id="KW-0862">Zinc</keyword>
<gene>
    <name evidence="17" type="ORF">AWM75_04065</name>
</gene>
<evidence type="ECO:0000256" key="16">
    <source>
        <dbReference type="NCBIfam" id="TIGR01389"/>
    </source>
</evidence>
<dbReference type="InterPro" id="IPR027417">
    <property type="entry name" value="P-loop_NTPase"/>
</dbReference>
<comment type="similarity">
    <text evidence="3">Belongs to the helicase family. RecQ subfamily.</text>
</comment>
<evidence type="ECO:0000256" key="1">
    <source>
        <dbReference type="ARBA" id="ARBA00001946"/>
    </source>
</evidence>
<dbReference type="PANTHER" id="PTHR13710">
    <property type="entry name" value="DNA HELICASE RECQ FAMILY MEMBER"/>
    <property type="match status" value="1"/>
</dbReference>
<dbReference type="NCBIfam" id="TIGR01389">
    <property type="entry name" value="recQ"/>
    <property type="match status" value="1"/>
</dbReference>
<dbReference type="AlphaFoldDB" id="A0A0X8FM84"/>
<dbReference type="PROSITE" id="PS51192">
    <property type="entry name" value="HELICASE_ATP_BIND_1"/>
    <property type="match status" value="1"/>
</dbReference>
<dbReference type="InterPro" id="IPR014001">
    <property type="entry name" value="Helicase_ATP-bd"/>
</dbReference>
<keyword evidence="14" id="KW-0413">Isomerase</keyword>
<comment type="cofactor">
    <cofactor evidence="1">
        <name>Mg(2+)</name>
        <dbReference type="ChEBI" id="CHEBI:18420"/>
    </cofactor>
</comment>
<name>A0A0X8FM84_9LACT</name>
<keyword evidence="11" id="KW-0238">DNA-binding</keyword>
<dbReference type="Pfam" id="PF00270">
    <property type="entry name" value="DEAD"/>
    <property type="match status" value="1"/>
</dbReference>
<comment type="cofactor">
    <cofactor evidence="2">
        <name>Zn(2+)</name>
        <dbReference type="ChEBI" id="CHEBI:29105"/>
    </cofactor>
</comment>
<evidence type="ECO:0000256" key="5">
    <source>
        <dbReference type="ARBA" id="ARBA00022741"/>
    </source>
</evidence>
<dbReference type="SUPFAM" id="SSF52540">
    <property type="entry name" value="P-loop containing nucleoside triphosphate hydrolases"/>
    <property type="match status" value="1"/>
</dbReference>
<dbReference type="GO" id="GO:0030894">
    <property type="term" value="C:replisome"/>
    <property type="evidence" value="ECO:0007669"/>
    <property type="project" value="TreeGrafter"/>
</dbReference>
<dbReference type="CDD" id="cd17920">
    <property type="entry name" value="DEXHc_RecQ"/>
    <property type="match status" value="1"/>
</dbReference>
<keyword evidence="8 17" id="KW-0347">Helicase</keyword>
<dbReference type="KEGG" id="auh:AWM75_04065"/>
<dbReference type="PANTHER" id="PTHR13710:SF105">
    <property type="entry name" value="ATP-DEPENDENT DNA HELICASE Q1"/>
    <property type="match status" value="1"/>
</dbReference>
<dbReference type="FunFam" id="3.40.50.300:FF:000296">
    <property type="entry name" value="ATP-dependent DNA helicase RecQ"/>
    <property type="match status" value="1"/>
</dbReference>
<evidence type="ECO:0000313" key="18">
    <source>
        <dbReference type="Proteomes" id="UP000062260"/>
    </source>
</evidence>
<comment type="catalytic activity">
    <reaction evidence="15">
        <text>Couples ATP hydrolysis with the unwinding of duplex DNA by translocating in the 3'-5' direction.</text>
        <dbReference type="EC" id="5.6.2.4"/>
    </reaction>
</comment>
<dbReference type="SUPFAM" id="SSF46785">
    <property type="entry name" value="Winged helix' DNA-binding domain"/>
    <property type="match status" value="1"/>
</dbReference>
<dbReference type="GO" id="GO:0009432">
    <property type="term" value="P:SOS response"/>
    <property type="evidence" value="ECO:0007669"/>
    <property type="project" value="UniProtKB-UniRule"/>
</dbReference>
<reference evidence="18" key="2">
    <citation type="submission" date="2016-01" db="EMBL/GenBank/DDBJ databases">
        <title>Six Aerococcus type strain genome sequencing and assembly using PacBio and Illumina Hiseq.</title>
        <authorList>
            <person name="Carkaci D."/>
            <person name="Dargis R."/>
            <person name="Nielsen X.C."/>
            <person name="Skovgaard O."/>
            <person name="Fuursted K."/>
            <person name="Christensen J.J."/>
        </authorList>
    </citation>
    <scope>NUCLEOTIDE SEQUENCE [LARGE SCALE GENOMIC DNA]</scope>
    <source>
        <strain evidence="18">CCUG42038B</strain>
    </source>
</reference>
<evidence type="ECO:0000256" key="14">
    <source>
        <dbReference type="ARBA" id="ARBA00023235"/>
    </source>
</evidence>
<dbReference type="GO" id="GO:0043138">
    <property type="term" value="F:3'-5' DNA helicase activity"/>
    <property type="evidence" value="ECO:0007669"/>
    <property type="project" value="UniProtKB-EC"/>
</dbReference>
<dbReference type="InterPro" id="IPR032284">
    <property type="entry name" value="RecQ_Zn-bd"/>
</dbReference>
<accession>A0A0X8FM84</accession>
<dbReference type="SMART" id="SM00487">
    <property type="entry name" value="DEXDc"/>
    <property type="match status" value="1"/>
</dbReference>
<dbReference type="GO" id="GO:0009378">
    <property type="term" value="F:four-way junction helicase activity"/>
    <property type="evidence" value="ECO:0007669"/>
    <property type="project" value="TreeGrafter"/>
</dbReference>
<dbReference type="InterPro" id="IPR044876">
    <property type="entry name" value="HRDC_dom_sf"/>
</dbReference>
<evidence type="ECO:0000256" key="7">
    <source>
        <dbReference type="ARBA" id="ARBA00022801"/>
    </source>
</evidence>
<evidence type="ECO:0000256" key="15">
    <source>
        <dbReference type="ARBA" id="ARBA00034617"/>
    </source>
</evidence>
<evidence type="ECO:0000256" key="4">
    <source>
        <dbReference type="ARBA" id="ARBA00022723"/>
    </source>
</evidence>
<dbReference type="Pfam" id="PF00570">
    <property type="entry name" value="HRDC"/>
    <property type="match status" value="1"/>
</dbReference>
<dbReference type="InterPro" id="IPR001650">
    <property type="entry name" value="Helicase_C-like"/>
</dbReference>
<dbReference type="Gene3D" id="1.10.10.10">
    <property type="entry name" value="Winged helix-like DNA-binding domain superfamily/Winged helix DNA-binding domain"/>
    <property type="match status" value="1"/>
</dbReference>
<dbReference type="SMART" id="SM00956">
    <property type="entry name" value="RQC"/>
    <property type="match status" value="1"/>
</dbReference>
<evidence type="ECO:0000256" key="13">
    <source>
        <dbReference type="ARBA" id="ARBA00023204"/>
    </source>
</evidence>
<keyword evidence="5" id="KW-0547">Nucleotide-binding</keyword>
<dbReference type="Gene3D" id="3.40.50.300">
    <property type="entry name" value="P-loop containing nucleotide triphosphate hydrolases"/>
    <property type="match status" value="2"/>
</dbReference>
<sequence>MSTQAALEKLQEYFGYSSFRPGQDQIIEAILAGHDCLAILPTGGGKSICYQIPALLLPGLTVVISPLISLMKDQVDSLNRYGIPAAYLNSATSSDDYQTIVQGIYSGQLKLLYLAPERLDQTGFADWLAQQNISMLAVDEAHCLSQWGHDFRPSYRQIKGFLAKLAIRPVLAAFTATATARVQADIIQQLDLNQPQTFVASFDRPNIRLTVQQPEAKMKALMSRLNHDQATIIYAQTRKNVDKIYDHLKKKGYATAKYHAGLTSQDRQVSQEAFIHDQVNIIVATNAFGMGIDKTDVRQVIHYNMPTDLESYYQEAGRAGRDGLPAEAVLLFSKQDIMTAKFLIRDNQDPYVDRRLQAMIQYANQTSCLRHYLLAYFGEDQPGSCGNCSVCLGQHQVKDMTREAQMILSCLIRMGYAYGATLLAQVLRGANNQKIRDKGFDRLSTYGLMQAYPEGQVKDIISQLLADGYLRLTDYRGLVVTERAREILAGTKQIFIKEELATAKSRPFTKPDLPVVDDDLYEILRQVRYRLAKEEGVPAYVIFSNQSLADMANQQPTEYSEFLAVEGVGEIKAEKYWEEFTQAILDYQDQQD</sequence>
<dbReference type="Gene3D" id="1.10.150.80">
    <property type="entry name" value="HRDC domain"/>
    <property type="match status" value="1"/>
</dbReference>
<keyword evidence="4" id="KW-0479">Metal-binding</keyword>
<dbReference type="Proteomes" id="UP000062260">
    <property type="component" value="Chromosome"/>
</dbReference>
<dbReference type="GO" id="GO:0005524">
    <property type="term" value="F:ATP binding"/>
    <property type="evidence" value="ECO:0007669"/>
    <property type="project" value="UniProtKB-KW"/>
</dbReference>
<evidence type="ECO:0000256" key="11">
    <source>
        <dbReference type="ARBA" id="ARBA00023125"/>
    </source>
</evidence>
<dbReference type="SMART" id="SM00490">
    <property type="entry name" value="HELICc"/>
    <property type="match status" value="1"/>
</dbReference>
<organism evidence="17 18">
    <name type="scientific">Aerococcus urinaehominis</name>
    <dbReference type="NCBI Taxonomy" id="128944"/>
    <lineage>
        <taxon>Bacteria</taxon>
        <taxon>Bacillati</taxon>
        <taxon>Bacillota</taxon>
        <taxon>Bacilli</taxon>
        <taxon>Lactobacillales</taxon>
        <taxon>Aerococcaceae</taxon>
        <taxon>Aerococcus</taxon>
    </lineage>
</organism>
<dbReference type="InterPro" id="IPR002121">
    <property type="entry name" value="HRDC_dom"/>
</dbReference>
<dbReference type="PROSITE" id="PS51194">
    <property type="entry name" value="HELICASE_CTER"/>
    <property type="match status" value="1"/>
</dbReference>
<dbReference type="SMART" id="SM00341">
    <property type="entry name" value="HRDC"/>
    <property type="match status" value="1"/>
</dbReference>
<evidence type="ECO:0000256" key="10">
    <source>
        <dbReference type="ARBA" id="ARBA00022840"/>
    </source>
</evidence>
<keyword evidence="13" id="KW-0234">DNA repair</keyword>
<dbReference type="GO" id="GO:0006281">
    <property type="term" value="P:DNA repair"/>
    <property type="evidence" value="ECO:0007669"/>
    <property type="project" value="UniProtKB-KW"/>
</dbReference>
<evidence type="ECO:0000256" key="8">
    <source>
        <dbReference type="ARBA" id="ARBA00022806"/>
    </source>
</evidence>
<dbReference type="InterPro" id="IPR018982">
    <property type="entry name" value="RQC_domain"/>
</dbReference>
<keyword evidence="7" id="KW-0378">Hydrolase</keyword>
<evidence type="ECO:0000256" key="2">
    <source>
        <dbReference type="ARBA" id="ARBA00001947"/>
    </source>
</evidence>
<dbReference type="SUPFAM" id="SSF47819">
    <property type="entry name" value="HRDC-like"/>
    <property type="match status" value="1"/>
</dbReference>
<dbReference type="GO" id="GO:0046872">
    <property type="term" value="F:metal ion binding"/>
    <property type="evidence" value="ECO:0007669"/>
    <property type="project" value="UniProtKB-KW"/>
</dbReference>
<dbReference type="InterPro" id="IPR004589">
    <property type="entry name" value="DNA_helicase_ATP-dep_RecQ"/>
</dbReference>
<dbReference type="Pfam" id="PF16124">
    <property type="entry name" value="RecQ_Zn_bind"/>
    <property type="match status" value="1"/>
</dbReference>
<evidence type="ECO:0000256" key="9">
    <source>
        <dbReference type="ARBA" id="ARBA00022833"/>
    </source>
</evidence>
<dbReference type="EC" id="5.6.2.4" evidence="16"/>
<dbReference type="GO" id="GO:0043590">
    <property type="term" value="C:bacterial nucleoid"/>
    <property type="evidence" value="ECO:0007669"/>
    <property type="project" value="TreeGrafter"/>
</dbReference>
<evidence type="ECO:0000256" key="12">
    <source>
        <dbReference type="ARBA" id="ARBA00023172"/>
    </source>
</evidence>
<keyword evidence="18" id="KW-1185">Reference proteome</keyword>
<dbReference type="InterPro" id="IPR006293">
    <property type="entry name" value="DNA_helicase_ATP-dep_RecQ_bac"/>
</dbReference>
<keyword evidence="12" id="KW-0233">DNA recombination</keyword>
<keyword evidence="10" id="KW-0067">ATP-binding</keyword>
<dbReference type="InterPro" id="IPR011545">
    <property type="entry name" value="DEAD/DEAH_box_helicase_dom"/>
</dbReference>
<dbReference type="GO" id="GO:0005737">
    <property type="term" value="C:cytoplasm"/>
    <property type="evidence" value="ECO:0007669"/>
    <property type="project" value="TreeGrafter"/>
</dbReference>
<dbReference type="NCBIfam" id="TIGR00614">
    <property type="entry name" value="recQ_fam"/>
    <property type="match status" value="1"/>
</dbReference>
<dbReference type="GO" id="GO:0016787">
    <property type="term" value="F:hydrolase activity"/>
    <property type="evidence" value="ECO:0007669"/>
    <property type="project" value="UniProtKB-KW"/>
</dbReference>
<evidence type="ECO:0000313" key="17">
    <source>
        <dbReference type="EMBL" id="AMB99232.1"/>
    </source>
</evidence>
<evidence type="ECO:0000256" key="6">
    <source>
        <dbReference type="ARBA" id="ARBA00022763"/>
    </source>
</evidence>
<dbReference type="Pfam" id="PF09382">
    <property type="entry name" value="RQC"/>
    <property type="match status" value="1"/>
</dbReference>
<dbReference type="RefSeq" id="WP_067978569.1">
    <property type="nucleotide sequence ID" value="NZ_CP014163.1"/>
</dbReference>
<dbReference type="OrthoDB" id="9763310at2"/>
<evidence type="ECO:0000256" key="3">
    <source>
        <dbReference type="ARBA" id="ARBA00005446"/>
    </source>
</evidence>
<dbReference type="STRING" id="128944.AWM75_04065"/>
<dbReference type="GO" id="GO:0006310">
    <property type="term" value="P:DNA recombination"/>
    <property type="evidence" value="ECO:0007669"/>
    <property type="project" value="UniProtKB-UniRule"/>
</dbReference>